<dbReference type="Proteomes" id="UP000262073">
    <property type="component" value="Chromosome"/>
</dbReference>
<evidence type="ECO:0000313" key="5">
    <source>
        <dbReference type="Proteomes" id="UP000262073"/>
    </source>
</evidence>
<evidence type="ECO:0000256" key="1">
    <source>
        <dbReference type="ARBA" id="ARBA00005578"/>
    </source>
</evidence>
<organism evidence="4 5">
    <name type="scientific">Salinimonas sediminis</name>
    <dbReference type="NCBI Taxonomy" id="2303538"/>
    <lineage>
        <taxon>Bacteria</taxon>
        <taxon>Pseudomonadati</taxon>
        <taxon>Pseudomonadota</taxon>
        <taxon>Gammaproteobacteria</taxon>
        <taxon>Alteromonadales</taxon>
        <taxon>Alteromonadaceae</taxon>
        <taxon>Alteromonas/Salinimonas group</taxon>
        <taxon>Salinimonas</taxon>
    </lineage>
</organism>
<dbReference type="KEGG" id="salm:D0Y50_02625"/>
<evidence type="ECO:0000313" key="4">
    <source>
        <dbReference type="EMBL" id="AXR05357.1"/>
    </source>
</evidence>
<protein>
    <recommendedName>
        <fullName evidence="2">DNA-binding transcriptional regulator BolA</fullName>
    </recommendedName>
</protein>
<dbReference type="OrthoDB" id="9801469at2"/>
<proteinExistence type="inferred from homology"/>
<dbReference type="SUPFAM" id="SSF82657">
    <property type="entry name" value="BolA-like"/>
    <property type="match status" value="1"/>
</dbReference>
<accession>A0A346NIK0</accession>
<gene>
    <name evidence="4" type="ORF">D0Y50_02625</name>
</gene>
<dbReference type="RefSeq" id="WP_108565526.1">
    <property type="nucleotide sequence ID" value="NZ_CP031769.1"/>
</dbReference>
<dbReference type="InterPro" id="IPR002634">
    <property type="entry name" value="BolA"/>
</dbReference>
<dbReference type="InterPro" id="IPR036065">
    <property type="entry name" value="BolA-like_sf"/>
</dbReference>
<dbReference type="EMBL" id="CP031769">
    <property type="protein sequence ID" value="AXR05357.1"/>
    <property type="molecule type" value="Genomic_DNA"/>
</dbReference>
<dbReference type="PANTHER" id="PTHR46229">
    <property type="entry name" value="BOLA TRANSCRIPTION REGULATOR"/>
    <property type="match status" value="1"/>
</dbReference>
<evidence type="ECO:0000256" key="2">
    <source>
        <dbReference type="ARBA" id="ARBA00074073"/>
    </source>
</evidence>
<dbReference type="GO" id="GO:1990229">
    <property type="term" value="C:iron-sulfur cluster assembly complex"/>
    <property type="evidence" value="ECO:0007669"/>
    <property type="project" value="UniProtKB-ARBA"/>
</dbReference>
<dbReference type="GO" id="GO:0006351">
    <property type="term" value="P:DNA-templated transcription"/>
    <property type="evidence" value="ECO:0007669"/>
    <property type="project" value="TreeGrafter"/>
</dbReference>
<dbReference type="GO" id="GO:0005829">
    <property type="term" value="C:cytosol"/>
    <property type="evidence" value="ECO:0007669"/>
    <property type="project" value="TreeGrafter"/>
</dbReference>
<dbReference type="FunFam" id="3.30.300.90:FF:000001">
    <property type="entry name" value="Transcriptional regulator BolA"/>
    <property type="match status" value="1"/>
</dbReference>
<sequence>MTQIKEFIETTLNEHLAPVYLKVLDESHMHNVPPGAQSHFNVTVVSTQFESQRLIARHRTVNALLKEALDGPVHALALHTYTPTQWQERGGDIVASPQCLGGSKA</sequence>
<evidence type="ECO:0000256" key="3">
    <source>
        <dbReference type="RuleBase" id="RU003860"/>
    </source>
</evidence>
<comment type="similarity">
    <text evidence="1 3">Belongs to the BolA/IbaG family.</text>
</comment>
<dbReference type="InterPro" id="IPR050961">
    <property type="entry name" value="BolA/IbaG_stress_morph_reg"/>
</dbReference>
<name>A0A346NIK0_9ALTE</name>
<dbReference type="PIRSF" id="PIRSF003113">
    <property type="entry name" value="BolA"/>
    <property type="match status" value="1"/>
</dbReference>
<keyword evidence="5" id="KW-1185">Reference proteome</keyword>
<dbReference type="AlphaFoldDB" id="A0A346NIK0"/>
<reference evidence="4 5" key="1">
    <citation type="submission" date="2018-08" db="EMBL/GenBank/DDBJ databases">
        <title>Salinimonas sediminis sp. nov., a piezophilic bacterium isolated from a deep-sea sediment sample from the New Britain Trench.</title>
        <authorList>
            <person name="Cao J."/>
        </authorList>
    </citation>
    <scope>NUCLEOTIDE SEQUENCE [LARGE SCALE GENOMIC DNA]</scope>
    <source>
        <strain evidence="4 5">N102</strain>
    </source>
</reference>
<dbReference type="Pfam" id="PF01722">
    <property type="entry name" value="BolA"/>
    <property type="match status" value="1"/>
</dbReference>
<dbReference type="PANTHER" id="PTHR46229:SF2">
    <property type="entry name" value="BOLA-LIKE PROTEIN 1"/>
    <property type="match status" value="1"/>
</dbReference>
<dbReference type="Gene3D" id="3.30.300.90">
    <property type="entry name" value="BolA-like"/>
    <property type="match status" value="1"/>
</dbReference>